<dbReference type="OrthoDB" id="9766256at2"/>
<proteinExistence type="predicted"/>
<evidence type="ECO:0000313" key="1">
    <source>
        <dbReference type="EMBL" id="POY37056.1"/>
    </source>
</evidence>
<dbReference type="InterPro" id="IPR024302">
    <property type="entry name" value="SusD-like"/>
</dbReference>
<dbReference type="Proteomes" id="UP000236893">
    <property type="component" value="Unassembled WGS sequence"/>
</dbReference>
<protein>
    <submittedName>
        <fullName evidence="1">SusD/RagB family nutrient-binding outer membrane lipoprotein</fullName>
    </submittedName>
</protein>
<dbReference type="RefSeq" id="WP_103788666.1">
    <property type="nucleotide sequence ID" value="NZ_PQVF01000005.1"/>
</dbReference>
<dbReference type="AlphaFoldDB" id="A0A2S5A3E3"/>
<dbReference type="Pfam" id="PF12741">
    <property type="entry name" value="SusD-like"/>
    <property type="match status" value="1"/>
</dbReference>
<sequence length="538" mass="59362">MKKYILSSWILAGVVLLTGCEQGLDGLNDNPNQPTADMYDFNKSTIGTVLRYGVDMNFTLNGGLVGAAHLHERIKNLNIDFYSQYINPSGGWTTRNYTPNGGWNGDYWKAHYQWLSTLNTVIAQGKDNPMAQNGVALARVWRVYIQSQATDFFGPIPFPKSPAEANPAYESLEAQYNFFFAELDAAVKQFSPGKDFLTAEDPIYFGDITKWKQFANSLRLRLALKVSEVNPQLCKAQAEAAFAAGVMQQGNDAKIAGTTGWGNAYNYYMYQVGWGEKMVMTSSFQKILTGIGGVAYAGSAETHPSDVDPRGSIYFDPSVTGKKWVGVYPGLPTGEHVNIGSTNAYMSEVNILSSDKRKIDLFLYPEVCFMLAEAAERGFIATDAKTWYENGVKASFAAWNAGNVNSYLASNAKNAWGTSASYDDATGAGNTKLEKIITQKYIANFPDVSLQAWNDKRRLNLPAFDVPKERDPGAGTFPATFDIKDPKNFISRQIFPQSESLNNQTNYNAGVQLLGGADKVSTNVWWDKDKNYCTSSVQ</sequence>
<keyword evidence="2" id="KW-1185">Reference proteome</keyword>
<dbReference type="InterPro" id="IPR011990">
    <property type="entry name" value="TPR-like_helical_dom_sf"/>
</dbReference>
<dbReference type="Gene3D" id="1.25.40.390">
    <property type="match status" value="1"/>
</dbReference>
<evidence type="ECO:0000313" key="2">
    <source>
        <dbReference type="Proteomes" id="UP000236893"/>
    </source>
</evidence>
<keyword evidence="1" id="KW-0449">Lipoprotein</keyword>
<dbReference type="PROSITE" id="PS51257">
    <property type="entry name" value="PROKAR_LIPOPROTEIN"/>
    <property type="match status" value="1"/>
</dbReference>
<comment type="caution">
    <text evidence="1">The sequence shown here is derived from an EMBL/GenBank/DDBJ whole genome shotgun (WGS) entry which is preliminary data.</text>
</comment>
<name>A0A2S5A3E3_9SPHI</name>
<accession>A0A2S5A3E3</accession>
<dbReference type="SUPFAM" id="SSF48452">
    <property type="entry name" value="TPR-like"/>
    <property type="match status" value="1"/>
</dbReference>
<dbReference type="EMBL" id="PQVF01000005">
    <property type="protein sequence ID" value="POY37056.1"/>
    <property type="molecule type" value="Genomic_DNA"/>
</dbReference>
<reference evidence="1 2" key="1">
    <citation type="submission" date="2018-01" db="EMBL/GenBank/DDBJ databases">
        <authorList>
            <person name="Gaut B.S."/>
            <person name="Morton B.R."/>
            <person name="Clegg M.T."/>
            <person name="Duvall M.R."/>
        </authorList>
    </citation>
    <scope>NUCLEOTIDE SEQUENCE [LARGE SCALE GENOMIC DNA]</scope>
    <source>
        <strain evidence="1 2">HR-AV</strain>
    </source>
</reference>
<gene>
    <name evidence="1" type="ORF">C3K47_08335</name>
</gene>
<organism evidence="1 2">
    <name type="scientific">Solitalea longa</name>
    <dbReference type="NCBI Taxonomy" id="2079460"/>
    <lineage>
        <taxon>Bacteria</taxon>
        <taxon>Pseudomonadati</taxon>
        <taxon>Bacteroidota</taxon>
        <taxon>Sphingobacteriia</taxon>
        <taxon>Sphingobacteriales</taxon>
        <taxon>Sphingobacteriaceae</taxon>
        <taxon>Solitalea</taxon>
    </lineage>
</organism>